<dbReference type="Proteomes" id="UP000190897">
    <property type="component" value="Unassembled WGS sequence"/>
</dbReference>
<reference evidence="2" key="1">
    <citation type="submission" date="2017-02" db="EMBL/GenBank/DDBJ databases">
        <authorList>
            <person name="Varghese N."/>
            <person name="Submissions S."/>
        </authorList>
    </citation>
    <scope>NUCLEOTIDE SEQUENCE [LARGE SCALE GENOMIC DNA]</scope>
    <source>
        <strain evidence="2">DSM 22270</strain>
    </source>
</reference>
<gene>
    <name evidence="1" type="ORF">SAMN05660293_02750</name>
</gene>
<dbReference type="RefSeq" id="WP_082215202.1">
    <property type="nucleotide sequence ID" value="NZ_FUZA01000002.1"/>
</dbReference>
<dbReference type="EMBL" id="FUZA01000002">
    <property type="protein sequence ID" value="SKB87219.1"/>
    <property type="molecule type" value="Genomic_DNA"/>
</dbReference>
<protein>
    <submittedName>
        <fullName evidence="1">Uncharacterized protein</fullName>
    </submittedName>
</protein>
<evidence type="ECO:0000313" key="1">
    <source>
        <dbReference type="EMBL" id="SKB87219.1"/>
    </source>
</evidence>
<organism evidence="1 2">
    <name type="scientific">Dyadobacter psychrophilus</name>
    <dbReference type="NCBI Taxonomy" id="651661"/>
    <lineage>
        <taxon>Bacteria</taxon>
        <taxon>Pseudomonadati</taxon>
        <taxon>Bacteroidota</taxon>
        <taxon>Cytophagia</taxon>
        <taxon>Cytophagales</taxon>
        <taxon>Spirosomataceae</taxon>
        <taxon>Dyadobacter</taxon>
    </lineage>
</organism>
<dbReference type="OrthoDB" id="7058238at2"/>
<evidence type="ECO:0000313" key="2">
    <source>
        <dbReference type="Proteomes" id="UP000190897"/>
    </source>
</evidence>
<proteinExistence type="predicted"/>
<dbReference type="AlphaFoldDB" id="A0A1T5ETU5"/>
<sequence>MIRGFITYQDKLNELRLDLSHPNNRGIAYVLVEGDTDIRLFRKTFDLTKCRVEAVPGGNVKLEECVATLSDKHKLVIGIRDADFLHLEEAPYEKNNMFLTDFHDMEMSLIYEDDILSSLLFENTDMPPSEHSNIRLSIFQIIENVSYLRLINYKHNAEFSFEVGFQDLLSFQTNSLDLAKFFQRILAKSENARFLNLDDLLEMIDTEKQKGNDYYQVTNGHDFFKALSAYINQSGEALISGDKVLCITSRVTYSLAHFKKTNLYKNVRQWGESVGCEICLV</sequence>
<accession>A0A1T5ETU5</accession>
<keyword evidence="2" id="KW-1185">Reference proteome</keyword>
<name>A0A1T5ETU5_9BACT</name>